<sequence>MNETTVHSPAIAPARRPGVFTAWPPRTAALVAGVGLAVMAVLGGFANFAAIVSLIVPGDAARTAVNIAAAPALFWAGVASFIIVAMLDVLVAAALYVLFRPVSPRLSALTGWLRTVYAVLLLVAVGQLVKGFALLGDPAAAQPVLESFTTIWVLGLGLFGASLILVGYLAYRSGFVARVFGVLLALAGAGYLADAIGVATIPGFTAVFAQFLFVGEVALIFWLLIRGRRLPSH</sequence>
<keyword evidence="3" id="KW-1185">Reference proteome</keyword>
<organism evidence="2 3">
    <name type="scientific">Cryobacterium lactosi</name>
    <dbReference type="NCBI Taxonomy" id="1259202"/>
    <lineage>
        <taxon>Bacteria</taxon>
        <taxon>Bacillati</taxon>
        <taxon>Actinomycetota</taxon>
        <taxon>Actinomycetes</taxon>
        <taxon>Micrococcales</taxon>
        <taxon>Microbacteriaceae</taxon>
        <taxon>Cryobacterium</taxon>
    </lineage>
</organism>
<comment type="caution">
    <text evidence="2">The sequence shown here is derived from an EMBL/GenBank/DDBJ whole genome shotgun (WGS) entry which is preliminary data.</text>
</comment>
<evidence type="ECO:0000313" key="3">
    <source>
        <dbReference type="Proteomes" id="UP000298468"/>
    </source>
</evidence>
<dbReference type="EMBL" id="SOHM01000031">
    <property type="protein sequence ID" value="TFD87107.1"/>
    <property type="molecule type" value="Genomic_DNA"/>
</dbReference>
<dbReference type="InterPro" id="IPR025495">
    <property type="entry name" value="DUF4386"/>
</dbReference>
<feature type="transmembrane region" description="Helical" evidence="1">
    <location>
        <begin position="72"/>
        <end position="99"/>
    </location>
</feature>
<name>A0A4R9BLU4_9MICO</name>
<protein>
    <submittedName>
        <fullName evidence="2">DUF4386 domain-containing protein</fullName>
    </submittedName>
</protein>
<evidence type="ECO:0000313" key="2">
    <source>
        <dbReference type="EMBL" id="TFD87107.1"/>
    </source>
</evidence>
<gene>
    <name evidence="2" type="ORF">E3T61_14755</name>
</gene>
<dbReference type="RefSeq" id="WP_134641590.1">
    <property type="nucleotide sequence ID" value="NZ_SOHM01000031.1"/>
</dbReference>
<dbReference type="Pfam" id="PF14329">
    <property type="entry name" value="DUF4386"/>
    <property type="match status" value="1"/>
</dbReference>
<feature type="transmembrane region" description="Helical" evidence="1">
    <location>
        <begin position="207"/>
        <end position="225"/>
    </location>
</feature>
<keyword evidence="1" id="KW-1133">Transmembrane helix</keyword>
<feature type="transmembrane region" description="Helical" evidence="1">
    <location>
        <begin position="178"/>
        <end position="201"/>
    </location>
</feature>
<dbReference type="AlphaFoldDB" id="A0A4R9BLU4"/>
<accession>A0A4R9BLU4</accession>
<feature type="transmembrane region" description="Helical" evidence="1">
    <location>
        <begin position="149"/>
        <end position="171"/>
    </location>
</feature>
<feature type="transmembrane region" description="Helical" evidence="1">
    <location>
        <begin position="28"/>
        <end position="52"/>
    </location>
</feature>
<evidence type="ECO:0000256" key="1">
    <source>
        <dbReference type="SAM" id="Phobius"/>
    </source>
</evidence>
<dbReference type="OrthoDB" id="4196772at2"/>
<feature type="transmembrane region" description="Helical" evidence="1">
    <location>
        <begin position="111"/>
        <end position="129"/>
    </location>
</feature>
<reference evidence="2 3" key="1">
    <citation type="submission" date="2019-03" db="EMBL/GenBank/DDBJ databases">
        <title>Genomics of glacier-inhabiting Cryobacterium strains.</title>
        <authorList>
            <person name="Liu Q."/>
            <person name="Xin Y.-H."/>
        </authorList>
    </citation>
    <scope>NUCLEOTIDE SEQUENCE [LARGE SCALE GENOMIC DNA]</scope>
    <source>
        <strain evidence="2 3">Sr59</strain>
    </source>
</reference>
<keyword evidence="1" id="KW-0472">Membrane</keyword>
<keyword evidence="1" id="KW-0812">Transmembrane</keyword>
<dbReference type="Proteomes" id="UP000298468">
    <property type="component" value="Unassembled WGS sequence"/>
</dbReference>
<proteinExistence type="predicted"/>